<evidence type="ECO:0000259" key="4">
    <source>
        <dbReference type="PROSITE" id="PS01124"/>
    </source>
</evidence>
<keyword evidence="1" id="KW-0805">Transcription regulation</keyword>
<dbReference type="Pfam" id="PF02311">
    <property type="entry name" value="AraC_binding"/>
    <property type="match status" value="1"/>
</dbReference>
<dbReference type="InterPro" id="IPR011051">
    <property type="entry name" value="RmlC_Cupin_sf"/>
</dbReference>
<dbReference type="PANTHER" id="PTHR43280">
    <property type="entry name" value="ARAC-FAMILY TRANSCRIPTIONAL REGULATOR"/>
    <property type="match status" value="1"/>
</dbReference>
<keyword evidence="2" id="KW-0238">DNA-binding</keyword>
<proteinExistence type="predicted"/>
<feature type="domain" description="HTH araC/xylS-type" evidence="4">
    <location>
        <begin position="194"/>
        <end position="292"/>
    </location>
</feature>
<evidence type="ECO:0000313" key="5">
    <source>
        <dbReference type="EMBL" id="MBD2843798.1"/>
    </source>
</evidence>
<dbReference type="Gene3D" id="1.10.10.60">
    <property type="entry name" value="Homeodomain-like"/>
    <property type="match status" value="2"/>
</dbReference>
<sequence>MNQPRYPRTPLHETIAVNQLVSLHYFEFSKDFSFEGEKHDFWEFVYVDKGELAVFADTEGYVLRQGDMIFHQPNEFHGVWANRITAPNVIILSFVCRSPAMAFFAHKIMTLAPAHRELLAEIVRNGFAAYEPPYDDPRNHTLVERADAPIGAVQLIKIHLELLLLRLLHAEGLARREQRRSRTVRKRSEADLVQRMRTYMERHLHEDLQLEQIYRSVNLSKTHALTLFKAETGQSIMKHYRALKIERAKQLIREERHTYTEIAGYLGYSSIHAFSRQFKSVTGMSPSEYAHTVKAKL</sequence>
<evidence type="ECO:0000256" key="3">
    <source>
        <dbReference type="ARBA" id="ARBA00023163"/>
    </source>
</evidence>
<evidence type="ECO:0000256" key="1">
    <source>
        <dbReference type="ARBA" id="ARBA00023015"/>
    </source>
</evidence>
<accession>A0A927GPY2</accession>
<name>A0A927GPY2_9BACL</name>
<reference evidence="5" key="1">
    <citation type="submission" date="2020-09" db="EMBL/GenBank/DDBJ databases">
        <title>A novel bacterium of genus Paenibacillus, isolated from South China Sea.</title>
        <authorList>
            <person name="Huang H."/>
            <person name="Mo K."/>
            <person name="Hu Y."/>
        </authorList>
    </citation>
    <scope>NUCLEOTIDE SEQUENCE</scope>
    <source>
        <strain evidence="5">IB182496</strain>
    </source>
</reference>
<dbReference type="SUPFAM" id="SSF46689">
    <property type="entry name" value="Homeodomain-like"/>
    <property type="match status" value="2"/>
</dbReference>
<keyword evidence="3" id="KW-0804">Transcription</keyword>
<dbReference type="PROSITE" id="PS01124">
    <property type="entry name" value="HTH_ARAC_FAMILY_2"/>
    <property type="match status" value="1"/>
</dbReference>
<dbReference type="Pfam" id="PF12833">
    <property type="entry name" value="HTH_18"/>
    <property type="match status" value="1"/>
</dbReference>
<dbReference type="GO" id="GO:0043565">
    <property type="term" value="F:sequence-specific DNA binding"/>
    <property type="evidence" value="ECO:0007669"/>
    <property type="project" value="InterPro"/>
</dbReference>
<dbReference type="InterPro" id="IPR003313">
    <property type="entry name" value="AraC-bd"/>
</dbReference>
<evidence type="ECO:0000313" key="6">
    <source>
        <dbReference type="Proteomes" id="UP000621560"/>
    </source>
</evidence>
<dbReference type="Gene3D" id="2.60.120.10">
    <property type="entry name" value="Jelly Rolls"/>
    <property type="match status" value="1"/>
</dbReference>
<dbReference type="SUPFAM" id="SSF51182">
    <property type="entry name" value="RmlC-like cupins"/>
    <property type="match status" value="1"/>
</dbReference>
<dbReference type="AlphaFoldDB" id="A0A927GPY2"/>
<gene>
    <name evidence="5" type="ORF">IDH44_01225</name>
</gene>
<organism evidence="5 6">
    <name type="scientific">Paenibacillus sabuli</name>
    <dbReference type="NCBI Taxonomy" id="2772509"/>
    <lineage>
        <taxon>Bacteria</taxon>
        <taxon>Bacillati</taxon>
        <taxon>Bacillota</taxon>
        <taxon>Bacilli</taxon>
        <taxon>Bacillales</taxon>
        <taxon>Paenibacillaceae</taxon>
        <taxon>Paenibacillus</taxon>
    </lineage>
</organism>
<dbReference type="EMBL" id="JACXIZ010000004">
    <property type="protein sequence ID" value="MBD2843798.1"/>
    <property type="molecule type" value="Genomic_DNA"/>
</dbReference>
<evidence type="ECO:0000256" key="2">
    <source>
        <dbReference type="ARBA" id="ARBA00023125"/>
    </source>
</evidence>
<dbReference type="InterPro" id="IPR014710">
    <property type="entry name" value="RmlC-like_jellyroll"/>
</dbReference>
<protein>
    <submittedName>
        <fullName evidence="5">Helix-turn-helix transcriptional regulator</fullName>
    </submittedName>
</protein>
<dbReference type="InterPro" id="IPR018060">
    <property type="entry name" value="HTH_AraC"/>
</dbReference>
<dbReference type="GO" id="GO:0003700">
    <property type="term" value="F:DNA-binding transcription factor activity"/>
    <property type="evidence" value="ECO:0007669"/>
    <property type="project" value="InterPro"/>
</dbReference>
<dbReference type="SMART" id="SM00342">
    <property type="entry name" value="HTH_ARAC"/>
    <property type="match status" value="1"/>
</dbReference>
<comment type="caution">
    <text evidence="5">The sequence shown here is derived from an EMBL/GenBank/DDBJ whole genome shotgun (WGS) entry which is preliminary data.</text>
</comment>
<dbReference type="Proteomes" id="UP000621560">
    <property type="component" value="Unassembled WGS sequence"/>
</dbReference>
<dbReference type="InterPro" id="IPR009057">
    <property type="entry name" value="Homeodomain-like_sf"/>
</dbReference>
<dbReference type="RefSeq" id="WP_190913923.1">
    <property type="nucleotide sequence ID" value="NZ_JACXIZ010000004.1"/>
</dbReference>
<keyword evidence="6" id="KW-1185">Reference proteome</keyword>
<dbReference type="PANTHER" id="PTHR43280:SF31">
    <property type="entry name" value="TRANSCRIPTIONAL REGULATORY PROTEIN"/>
    <property type="match status" value="1"/>
</dbReference>